<evidence type="ECO:0000256" key="7">
    <source>
        <dbReference type="ARBA" id="ARBA00023136"/>
    </source>
</evidence>
<evidence type="ECO:0000313" key="12">
    <source>
        <dbReference type="Proteomes" id="UP001138540"/>
    </source>
</evidence>
<keyword evidence="7 8" id="KW-0472">Membrane</keyword>
<evidence type="ECO:0000256" key="8">
    <source>
        <dbReference type="SAM" id="Phobius"/>
    </source>
</evidence>
<evidence type="ECO:0000259" key="10">
    <source>
        <dbReference type="Pfam" id="PF16916"/>
    </source>
</evidence>
<dbReference type="Pfam" id="PF16916">
    <property type="entry name" value="ZT_dimer"/>
    <property type="match status" value="1"/>
</dbReference>
<gene>
    <name evidence="11" type="ORF">HNP60_000243</name>
</gene>
<evidence type="ECO:0000259" key="9">
    <source>
        <dbReference type="Pfam" id="PF01545"/>
    </source>
</evidence>
<dbReference type="SUPFAM" id="SSF160240">
    <property type="entry name" value="Cation efflux protein cytoplasmic domain-like"/>
    <property type="match status" value="1"/>
</dbReference>
<dbReference type="Gene3D" id="3.30.70.1350">
    <property type="entry name" value="Cation efflux protein, cytoplasmic domain"/>
    <property type="match status" value="1"/>
</dbReference>
<keyword evidence="4" id="KW-1003">Cell membrane</keyword>
<dbReference type="Proteomes" id="UP001138540">
    <property type="component" value="Unassembled WGS sequence"/>
</dbReference>
<name>A0ABR6NAI6_9SPHN</name>
<feature type="transmembrane region" description="Helical" evidence="8">
    <location>
        <begin position="86"/>
        <end position="107"/>
    </location>
</feature>
<keyword evidence="6 8" id="KW-1133">Transmembrane helix</keyword>
<dbReference type="InterPro" id="IPR036837">
    <property type="entry name" value="Cation_efflux_CTD_sf"/>
</dbReference>
<reference evidence="11 12" key="1">
    <citation type="submission" date="2020-08" db="EMBL/GenBank/DDBJ databases">
        <title>Exploring microbial biodiversity for novel pathways involved in the catabolism of aromatic compounds derived from lignin.</title>
        <authorList>
            <person name="Elkins J."/>
        </authorList>
    </citation>
    <scope>NUCLEOTIDE SEQUENCE [LARGE SCALE GENOMIC DNA]</scope>
    <source>
        <strain evidence="11 12">B1D3A</strain>
    </source>
</reference>
<evidence type="ECO:0000256" key="3">
    <source>
        <dbReference type="ARBA" id="ARBA00022448"/>
    </source>
</evidence>
<dbReference type="InterPro" id="IPR050291">
    <property type="entry name" value="CDF_Transporter"/>
</dbReference>
<dbReference type="PANTHER" id="PTHR43840">
    <property type="entry name" value="MITOCHONDRIAL METAL TRANSPORTER 1-RELATED"/>
    <property type="match status" value="1"/>
</dbReference>
<comment type="similarity">
    <text evidence="2">Belongs to the cation diffusion facilitator (CDF) transporter (TC 2.A.4) family.</text>
</comment>
<feature type="transmembrane region" description="Helical" evidence="8">
    <location>
        <begin position="119"/>
        <end position="142"/>
    </location>
</feature>
<dbReference type="InterPro" id="IPR027469">
    <property type="entry name" value="Cation_efflux_TMD_sf"/>
</dbReference>
<organism evidence="11 12">
    <name type="scientific">Sphingobium lignivorans</name>
    <dbReference type="NCBI Taxonomy" id="2735886"/>
    <lineage>
        <taxon>Bacteria</taxon>
        <taxon>Pseudomonadati</taxon>
        <taxon>Pseudomonadota</taxon>
        <taxon>Alphaproteobacteria</taxon>
        <taxon>Sphingomonadales</taxon>
        <taxon>Sphingomonadaceae</taxon>
        <taxon>Sphingobium</taxon>
    </lineage>
</organism>
<keyword evidence="3" id="KW-0813">Transport</keyword>
<dbReference type="RefSeq" id="WP_184149167.1">
    <property type="nucleotide sequence ID" value="NZ_JACHKA010000001.1"/>
</dbReference>
<evidence type="ECO:0000256" key="4">
    <source>
        <dbReference type="ARBA" id="ARBA00022475"/>
    </source>
</evidence>
<comment type="subcellular location">
    <subcellularLocation>
        <location evidence="1">Membrane</location>
        <topology evidence="1">Multi-pass membrane protein</topology>
    </subcellularLocation>
</comment>
<dbReference type="EMBL" id="JACHKA010000001">
    <property type="protein sequence ID" value="MBB5984269.1"/>
    <property type="molecule type" value="Genomic_DNA"/>
</dbReference>
<comment type="caution">
    <text evidence="11">The sequence shown here is derived from an EMBL/GenBank/DDBJ whole genome shotgun (WGS) entry which is preliminary data.</text>
</comment>
<proteinExistence type="inferred from homology"/>
<feature type="transmembrane region" description="Helical" evidence="8">
    <location>
        <begin position="17"/>
        <end position="37"/>
    </location>
</feature>
<feature type="domain" description="Cation efflux protein transmembrane" evidence="9">
    <location>
        <begin position="19"/>
        <end position="212"/>
    </location>
</feature>
<evidence type="ECO:0000256" key="2">
    <source>
        <dbReference type="ARBA" id="ARBA00008114"/>
    </source>
</evidence>
<dbReference type="InterPro" id="IPR002524">
    <property type="entry name" value="Cation_efflux"/>
</dbReference>
<evidence type="ECO:0000256" key="1">
    <source>
        <dbReference type="ARBA" id="ARBA00004141"/>
    </source>
</evidence>
<feature type="domain" description="Cation efflux protein cytoplasmic" evidence="10">
    <location>
        <begin position="217"/>
        <end position="292"/>
    </location>
</feature>
<keyword evidence="12" id="KW-1185">Reference proteome</keyword>
<evidence type="ECO:0000313" key="11">
    <source>
        <dbReference type="EMBL" id="MBB5984269.1"/>
    </source>
</evidence>
<evidence type="ECO:0000256" key="5">
    <source>
        <dbReference type="ARBA" id="ARBA00022692"/>
    </source>
</evidence>
<dbReference type="Gene3D" id="1.20.1510.10">
    <property type="entry name" value="Cation efflux protein transmembrane domain"/>
    <property type="match status" value="1"/>
</dbReference>
<dbReference type="NCBIfam" id="TIGR01297">
    <property type="entry name" value="CDF"/>
    <property type="match status" value="1"/>
</dbReference>
<evidence type="ECO:0000256" key="6">
    <source>
        <dbReference type="ARBA" id="ARBA00022989"/>
    </source>
</evidence>
<sequence>MTAEHRLAARGELNRKAAIASVGVALILGTLKIYAVLRTGSIAMLGSLADTGLDLIASVVTLVAVQIAARPADEDHRFGHGKAEALAALFQVSLISVAAVGIVVRSIERFGSGGTPVDIEYGVGVSLIAILLTIALVGYQAHIIRSTGSIAIASDSLHYRSDLALNGSVILALVLESLLQVRGADALFGVAIGLWLAWNAMRTATRAIDQLMDKEWPDDRRARFLAIATDHPEVRDVHDLRTRTSGSRDFAQFHVRVDPAMTIAHGHRLMDALEDRLHRDFPDVEMLIHLDPVESVNEMERPTRTKEPPEP</sequence>
<feature type="transmembrane region" description="Helical" evidence="8">
    <location>
        <begin position="43"/>
        <end position="65"/>
    </location>
</feature>
<accession>A0ABR6NAI6</accession>
<dbReference type="PANTHER" id="PTHR43840:SF41">
    <property type="entry name" value="CATION-EFFLUX PUMP FIEF"/>
    <property type="match status" value="1"/>
</dbReference>
<keyword evidence="5 8" id="KW-0812">Transmembrane</keyword>
<dbReference type="InterPro" id="IPR027470">
    <property type="entry name" value="Cation_efflux_CTD"/>
</dbReference>
<dbReference type="SUPFAM" id="SSF161111">
    <property type="entry name" value="Cation efflux protein transmembrane domain-like"/>
    <property type="match status" value="1"/>
</dbReference>
<dbReference type="InterPro" id="IPR058533">
    <property type="entry name" value="Cation_efflux_TM"/>
</dbReference>
<protein>
    <submittedName>
        <fullName evidence="11">Ferrous-iron efflux pump FieF</fullName>
    </submittedName>
</protein>
<dbReference type="Pfam" id="PF01545">
    <property type="entry name" value="Cation_efflux"/>
    <property type="match status" value="1"/>
</dbReference>